<dbReference type="OrthoDB" id="5408805at2"/>
<dbReference type="NCBIfam" id="TIGR00229">
    <property type="entry name" value="sensory_box"/>
    <property type="match status" value="3"/>
</dbReference>
<keyword evidence="10" id="KW-1133">Transmembrane helix</keyword>
<keyword evidence="5" id="KW-0547">Nucleotide-binding</keyword>
<feature type="transmembrane region" description="Helical" evidence="10">
    <location>
        <begin position="159"/>
        <end position="180"/>
    </location>
</feature>
<comment type="caution">
    <text evidence="15">The sequence shown here is derived from an EMBL/GenBank/DDBJ whole genome shotgun (WGS) entry which is preliminary data.</text>
</comment>
<evidence type="ECO:0000256" key="2">
    <source>
        <dbReference type="ARBA" id="ARBA00012438"/>
    </source>
</evidence>
<dbReference type="InterPro" id="IPR000014">
    <property type="entry name" value="PAS"/>
</dbReference>
<dbReference type="Gene3D" id="3.30.565.10">
    <property type="entry name" value="Histidine kinase-like ATPase, C-terminal domain"/>
    <property type="match status" value="1"/>
</dbReference>
<dbReference type="Gene3D" id="3.30.450.40">
    <property type="match status" value="1"/>
</dbReference>
<dbReference type="InterPro" id="IPR003018">
    <property type="entry name" value="GAF"/>
</dbReference>
<dbReference type="GO" id="GO:0005524">
    <property type="term" value="F:ATP binding"/>
    <property type="evidence" value="ECO:0007669"/>
    <property type="project" value="UniProtKB-KW"/>
</dbReference>
<dbReference type="InterPro" id="IPR013656">
    <property type="entry name" value="PAS_4"/>
</dbReference>
<gene>
    <name evidence="15" type="ORF">LZ24_02071</name>
</gene>
<dbReference type="AlphaFoldDB" id="A0A562RPV3"/>
<evidence type="ECO:0000259" key="11">
    <source>
        <dbReference type="PROSITE" id="PS50109"/>
    </source>
</evidence>
<dbReference type="Pfam" id="PF00072">
    <property type="entry name" value="Response_reg"/>
    <property type="match status" value="1"/>
</dbReference>
<dbReference type="InterPro" id="IPR000700">
    <property type="entry name" value="PAS-assoc_C"/>
</dbReference>
<dbReference type="EC" id="2.7.13.3" evidence="2"/>
<dbReference type="SUPFAM" id="SSF47384">
    <property type="entry name" value="Homodimeric domain of signal transducing histidine kinase"/>
    <property type="match status" value="1"/>
</dbReference>
<evidence type="ECO:0000259" key="12">
    <source>
        <dbReference type="PROSITE" id="PS50110"/>
    </source>
</evidence>
<dbReference type="InterPro" id="IPR003661">
    <property type="entry name" value="HisK_dim/P_dom"/>
</dbReference>
<dbReference type="SUPFAM" id="SSF52172">
    <property type="entry name" value="CheY-like"/>
    <property type="match status" value="1"/>
</dbReference>
<keyword evidence="6" id="KW-0418">Kinase</keyword>
<dbReference type="GO" id="GO:0000155">
    <property type="term" value="F:phosphorelay sensor kinase activity"/>
    <property type="evidence" value="ECO:0007669"/>
    <property type="project" value="InterPro"/>
</dbReference>
<dbReference type="Pfam" id="PF00989">
    <property type="entry name" value="PAS"/>
    <property type="match status" value="3"/>
</dbReference>
<dbReference type="SMART" id="SM00448">
    <property type="entry name" value="REC"/>
    <property type="match status" value="1"/>
</dbReference>
<evidence type="ECO:0000256" key="10">
    <source>
        <dbReference type="SAM" id="Phobius"/>
    </source>
</evidence>
<feature type="domain" description="PAS" evidence="13">
    <location>
        <begin position="497"/>
        <end position="548"/>
    </location>
</feature>
<feature type="modified residue" description="4-aspartylphosphate" evidence="9">
    <location>
        <position position="1178"/>
    </location>
</feature>
<feature type="domain" description="PAC" evidence="14">
    <location>
        <begin position="815"/>
        <end position="869"/>
    </location>
</feature>
<keyword evidence="10" id="KW-0812">Transmembrane</keyword>
<feature type="domain" description="PAS" evidence="13">
    <location>
        <begin position="372"/>
        <end position="421"/>
    </location>
</feature>
<dbReference type="EMBL" id="VLLC01000015">
    <property type="protein sequence ID" value="TWI71107.1"/>
    <property type="molecule type" value="Genomic_DNA"/>
</dbReference>
<evidence type="ECO:0000256" key="1">
    <source>
        <dbReference type="ARBA" id="ARBA00000085"/>
    </source>
</evidence>
<dbReference type="SUPFAM" id="SSF55785">
    <property type="entry name" value="PYP-like sensor domain (PAS domain)"/>
    <property type="match status" value="4"/>
</dbReference>
<dbReference type="InterPro" id="IPR011006">
    <property type="entry name" value="CheY-like_superfamily"/>
</dbReference>
<dbReference type="SUPFAM" id="SSF55781">
    <property type="entry name" value="GAF domain-like"/>
    <property type="match status" value="1"/>
</dbReference>
<dbReference type="CDD" id="cd00156">
    <property type="entry name" value="REC"/>
    <property type="match status" value="1"/>
</dbReference>
<reference evidence="15 16" key="1">
    <citation type="submission" date="2019-07" db="EMBL/GenBank/DDBJ databases">
        <title>Genome sequencing of 100 strains of the haloalkaliphilic chemolithoautotrophic sulfur-oxidizing bacterium Thioalkalivibrio.</title>
        <authorList>
            <person name="Muyzer G."/>
        </authorList>
    </citation>
    <scope>NUCLEOTIDE SEQUENCE [LARGE SCALE GENOMIC DNA]</scope>
    <source>
        <strain evidence="15 16">ASO4-4</strain>
    </source>
</reference>
<dbReference type="InterPro" id="IPR036097">
    <property type="entry name" value="HisK_dim/P_sf"/>
</dbReference>
<evidence type="ECO:0000256" key="9">
    <source>
        <dbReference type="PROSITE-ProRule" id="PRU00169"/>
    </source>
</evidence>
<dbReference type="SMART" id="SM00387">
    <property type="entry name" value="HATPase_c"/>
    <property type="match status" value="1"/>
</dbReference>
<evidence type="ECO:0000256" key="6">
    <source>
        <dbReference type="ARBA" id="ARBA00022777"/>
    </source>
</evidence>
<dbReference type="SMART" id="SM00086">
    <property type="entry name" value="PAC"/>
    <property type="match status" value="3"/>
</dbReference>
<keyword evidence="8" id="KW-0902">Two-component regulatory system</keyword>
<dbReference type="Pfam" id="PF00512">
    <property type="entry name" value="HisKA"/>
    <property type="match status" value="1"/>
</dbReference>
<dbReference type="InterPro" id="IPR005467">
    <property type="entry name" value="His_kinase_dom"/>
</dbReference>
<proteinExistence type="predicted"/>
<sequence length="1246" mass="137582">MSWLKKNVKGWGVPAAAFLLMVLVAAVSVLRMAGHMEEEFREDALRMARVIAHLLPADPGGSGDMRTLMTALVDEDPRILGMRLYGKKGDEVWIVADAAPSMPWISEQFFLFSPEKKYHLADLGPLASVSGLLQITTPLSESLQLALFIAEHPGAGLPFTLLFVGISLGLFVILIVYFVWQSVWMRGELKARRNAEIALSRKSRIDEIFARYSRSLILSENMTEATLYVLEAAHELTGSRVGYAGYMDPLTGHLICPAGSGQLNTNRVLHAEPLELEHFSGVWGEVLRHGHPVYASVDGGRNLSIPTRDGQMSVSYLLSVPAMAGDQLVGQITLGDGYHPYTNTDLRVLEKLADLFSLAIRKMLAMDALKESESRFRVAFKTIPDALIMTRFSDHTLVDVNDGFVKMSGFRAEEVRGRTAVDLRLWVDLAERDTFFERIRSEGVVENFEARFRVKDGRTIHALMSASRTLLHGCPHILSVIRGVDHIREAEHQLRKERSFLSKVVETSPSGILAANADGRIVFANQKAAEILGMEVSAIMKRTLFDEVWEVTDHDLKPLPVEKTIFYLARESRKPLSNVCHAVKGGHGRRVYLSVNAASLWLEDGSLDMVVVGLDNISEQVKGERSLLETRGRLHSLLASLPVILWAIDGEGRITFFEGKGTQSLVMPEGGLVGVQVRERYAGVPLMLRNIEKVLGGESVSITVQIRGRYFELTGVPLWDASGNVTGASGVATDVTERIRAEVDRIRLSAAIEQVAESILVTDRQASILYVNPAFEKITGWHKDEVLGKTPAILSSGYHGKSFYEEMWQTLLSGRVWQGYITNRKKDGSCYDEEVSISPILDNTGSIINFVAVKRDVSLERSLERQLRQAQKMEAIGTLAGGIAHDFNNILFPIIGFTELALESLPQSRIEKKYLKSILTAAHRARELVWQILTFSRRNDEKERSSVYVHSVAKEALKLLRASIPSTIEIRHDIESGDARVVADPTQIHQVVMNLCTNAYHAMEAGGILTVELHTLNLAEDRAADLHPGIRPGIWQLLSVQDTGSGIDSATMERIFDPYFTTKEQGKGTGLGLATVHGIVTGCGGDILVRSTPGKGTAFLVYLPVAAKDEDLRSADDHEAVIGGKGHVLLVDDETLIVEMLQDTLTGLGYEVTGCWSSTEALDIFRRMPENYDLLITDQTMPVMTGTVLAAEMQKIRKGFPVILCSGFSETLDKEVLRKSGIVDCVMKPVIRKDIAKAVHMALHGS</sequence>
<dbReference type="Gene3D" id="3.40.50.2300">
    <property type="match status" value="1"/>
</dbReference>
<feature type="domain" description="Histidine kinase" evidence="11">
    <location>
        <begin position="882"/>
        <end position="1107"/>
    </location>
</feature>
<comment type="catalytic activity">
    <reaction evidence="1">
        <text>ATP + protein L-histidine = ADP + protein N-phospho-L-histidine.</text>
        <dbReference type="EC" id="2.7.13.3"/>
    </reaction>
</comment>
<keyword evidence="3 9" id="KW-0597">Phosphoprotein</keyword>
<feature type="domain" description="PAS" evidence="13">
    <location>
        <begin position="744"/>
        <end position="790"/>
    </location>
</feature>
<evidence type="ECO:0000256" key="3">
    <source>
        <dbReference type="ARBA" id="ARBA00022553"/>
    </source>
</evidence>
<dbReference type="Pfam" id="PF08448">
    <property type="entry name" value="PAS_4"/>
    <property type="match status" value="1"/>
</dbReference>
<dbReference type="Gene3D" id="1.10.287.130">
    <property type="match status" value="1"/>
</dbReference>
<dbReference type="InterPro" id="IPR029016">
    <property type="entry name" value="GAF-like_dom_sf"/>
</dbReference>
<accession>A0A562RPV3</accession>
<dbReference type="InterPro" id="IPR013767">
    <property type="entry name" value="PAS_fold"/>
</dbReference>
<evidence type="ECO:0000259" key="14">
    <source>
        <dbReference type="PROSITE" id="PS50113"/>
    </source>
</evidence>
<dbReference type="PRINTS" id="PR00344">
    <property type="entry name" value="BCTRLSENSOR"/>
</dbReference>
<dbReference type="PANTHER" id="PTHR43065">
    <property type="entry name" value="SENSOR HISTIDINE KINASE"/>
    <property type="match status" value="1"/>
</dbReference>
<dbReference type="InterPro" id="IPR001789">
    <property type="entry name" value="Sig_transdc_resp-reg_receiver"/>
</dbReference>
<dbReference type="PROSITE" id="PS50110">
    <property type="entry name" value="RESPONSE_REGULATORY"/>
    <property type="match status" value="1"/>
</dbReference>
<dbReference type="InterPro" id="IPR004358">
    <property type="entry name" value="Sig_transdc_His_kin-like_C"/>
</dbReference>
<evidence type="ECO:0000313" key="16">
    <source>
        <dbReference type="Proteomes" id="UP000318307"/>
    </source>
</evidence>
<dbReference type="RefSeq" id="WP_144685150.1">
    <property type="nucleotide sequence ID" value="NZ_VLLC01000015.1"/>
</dbReference>
<dbReference type="PROSITE" id="PS50112">
    <property type="entry name" value="PAS"/>
    <property type="match status" value="3"/>
</dbReference>
<feature type="domain" description="Response regulatory" evidence="12">
    <location>
        <begin position="1127"/>
        <end position="1243"/>
    </location>
</feature>
<dbReference type="Pfam" id="PF02518">
    <property type="entry name" value="HATPase_c"/>
    <property type="match status" value="1"/>
</dbReference>
<evidence type="ECO:0000256" key="7">
    <source>
        <dbReference type="ARBA" id="ARBA00022840"/>
    </source>
</evidence>
<protein>
    <recommendedName>
        <fullName evidence="2">histidine kinase</fullName>
        <ecNumber evidence="2">2.7.13.3</ecNumber>
    </recommendedName>
</protein>
<dbReference type="InterPro" id="IPR036890">
    <property type="entry name" value="HATPase_C_sf"/>
</dbReference>
<dbReference type="CDD" id="cd00130">
    <property type="entry name" value="PAS"/>
    <property type="match status" value="3"/>
</dbReference>
<name>A0A562RPV3_9BACT</name>
<dbReference type="PROSITE" id="PS50113">
    <property type="entry name" value="PAC"/>
    <property type="match status" value="1"/>
</dbReference>
<keyword evidence="4" id="KW-0808">Transferase</keyword>
<keyword evidence="16" id="KW-1185">Reference proteome</keyword>
<evidence type="ECO:0000259" key="13">
    <source>
        <dbReference type="PROSITE" id="PS50112"/>
    </source>
</evidence>
<dbReference type="PROSITE" id="PS50109">
    <property type="entry name" value="HIS_KIN"/>
    <property type="match status" value="1"/>
</dbReference>
<keyword evidence="7" id="KW-0067">ATP-binding</keyword>
<dbReference type="SMART" id="SM00065">
    <property type="entry name" value="GAF"/>
    <property type="match status" value="1"/>
</dbReference>
<keyword evidence="10" id="KW-0472">Membrane</keyword>
<evidence type="ECO:0000256" key="8">
    <source>
        <dbReference type="ARBA" id="ARBA00023012"/>
    </source>
</evidence>
<dbReference type="InterPro" id="IPR001610">
    <property type="entry name" value="PAC"/>
</dbReference>
<dbReference type="InterPro" id="IPR035965">
    <property type="entry name" value="PAS-like_dom_sf"/>
</dbReference>
<dbReference type="PANTHER" id="PTHR43065:SF42">
    <property type="entry name" value="TWO-COMPONENT SENSOR PPRA"/>
    <property type="match status" value="1"/>
</dbReference>
<dbReference type="SMART" id="SM00091">
    <property type="entry name" value="PAS"/>
    <property type="match status" value="4"/>
</dbReference>
<evidence type="ECO:0000313" key="15">
    <source>
        <dbReference type="EMBL" id="TWI71107.1"/>
    </source>
</evidence>
<dbReference type="GO" id="GO:0006355">
    <property type="term" value="P:regulation of DNA-templated transcription"/>
    <property type="evidence" value="ECO:0007669"/>
    <property type="project" value="InterPro"/>
</dbReference>
<organism evidence="15 16">
    <name type="scientific">Desulfobotulus alkaliphilus</name>
    <dbReference type="NCBI Taxonomy" id="622671"/>
    <lineage>
        <taxon>Bacteria</taxon>
        <taxon>Pseudomonadati</taxon>
        <taxon>Thermodesulfobacteriota</taxon>
        <taxon>Desulfobacteria</taxon>
        <taxon>Desulfobacterales</taxon>
        <taxon>Desulfobacteraceae</taxon>
        <taxon>Desulfobotulus</taxon>
    </lineage>
</organism>
<dbReference type="SUPFAM" id="SSF55874">
    <property type="entry name" value="ATPase domain of HSP90 chaperone/DNA topoisomerase II/histidine kinase"/>
    <property type="match status" value="1"/>
</dbReference>
<dbReference type="Proteomes" id="UP000318307">
    <property type="component" value="Unassembled WGS sequence"/>
</dbReference>
<dbReference type="Gene3D" id="3.30.450.20">
    <property type="entry name" value="PAS domain"/>
    <property type="match status" value="4"/>
</dbReference>
<dbReference type="CDD" id="cd00082">
    <property type="entry name" value="HisKA"/>
    <property type="match status" value="1"/>
</dbReference>
<dbReference type="InterPro" id="IPR003594">
    <property type="entry name" value="HATPase_dom"/>
</dbReference>
<dbReference type="Pfam" id="PF13185">
    <property type="entry name" value="GAF_2"/>
    <property type="match status" value="1"/>
</dbReference>
<evidence type="ECO:0000256" key="4">
    <source>
        <dbReference type="ARBA" id="ARBA00022679"/>
    </source>
</evidence>
<evidence type="ECO:0000256" key="5">
    <source>
        <dbReference type="ARBA" id="ARBA00022741"/>
    </source>
</evidence>
<feature type="transmembrane region" description="Helical" evidence="10">
    <location>
        <begin position="12"/>
        <end position="33"/>
    </location>
</feature>
<dbReference type="SMART" id="SM00388">
    <property type="entry name" value="HisKA"/>
    <property type="match status" value="1"/>
</dbReference>